<sequence length="344" mass="35359">MTDQIWPVGPSVAVFVLGALVIAFVGVRLASLADRLADRTGLGEAFVGAVFLGASTSLPGIIASVTAAWNGHPSLAMSNALGGIAVQTAFLAIADIAYRRANLEHAAASLPNMMWGVLLVILLGGLLLASQAPEVTFLGVHPISPLLLIAYGYGARLVAESREEPMWHPRRTAATRTDQPDPETVKRGSLAFLWAGFAASALAVSVAGWGVTRAGESLAMQTGLSQSFVGALMVAVVTSLPELVTSVAAVRRGALTLAVGGVLGGNAFDTLFAAVADMAYPEGSIYHAMSPLEPALAALTLLMAGVLVLGLLRRERVGPGRIGLESVVVLSLYLLGAFILGTGG</sequence>
<dbReference type="Pfam" id="PF01699">
    <property type="entry name" value="Na_Ca_ex"/>
    <property type="match status" value="2"/>
</dbReference>
<dbReference type="PANTHER" id="PTHR10846">
    <property type="entry name" value="SODIUM/POTASSIUM/CALCIUM EXCHANGER"/>
    <property type="match status" value="1"/>
</dbReference>
<keyword evidence="3 5" id="KW-1133">Transmembrane helix</keyword>
<reference evidence="7 8" key="1">
    <citation type="submission" date="2024-08" db="EMBL/GenBank/DDBJ databases">
        <title>Whole-genome sequencing of halo(alkali)philic microorganisms from hypersaline lakes.</title>
        <authorList>
            <person name="Sorokin D.Y."/>
            <person name="Merkel A.Y."/>
            <person name="Messina E."/>
            <person name="Yakimov M."/>
        </authorList>
    </citation>
    <scope>NUCLEOTIDE SEQUENCE [LARGE SCALE GENOMIC DNA]</scope>
    <source>
        <strain evidence="7 8">Cl-TMA</strain>
    </source>
</reference>
<evidence type="ECO:0000259" key="6">
    <source>
        <dbReference type="Pfam" id="PF01699"/>
    </source>
</evidence>
<dbReference type="InterPro" id="IPR004481">
    <property type="entry name" value="K/Na/Ca-exchanger"/>
</dbReference>
<dbReference type="EMBL" id="JBGUAW010000005">
    <property type="protein sequence ID" value="MFA9460832.1"/>
    <property type="molecule type" value="Genomic_DNA"/>
</dbReference>
<keyword evidence="4 5" id="KW-0472">Membrane</keyword>
<protein>
    <submittedName>
        <fullName evidence="7">Sodium:calcium antiporter</fullName>
    </submittedName>
</protein>
<feature type="transmembrane region" description="Helical" evidence="5">
    <location>
        <begin position="45"/>
        <end position="69"/>
    </location>
</feature>
<evidence type="ECO:0000256" key="4">
    <source>
        <dbReference type="ARBA" id="ARBA00023136"/>
    </source>
</evidence>
<feature type="transmembrane region" description="Helical" evidence="5">
    <location>
        <begin position="324"/>
        <end position="343"/>
    </location>
</feature>
<comment type="subcellular location">
    <subcellularLocation>
        <location evidence="1">Membrane</location>
        <topology evidence="1">Multi-pass membrane protein</topology>
    </subcellularLocation>
</comment>
<accession>A0ABV4TU38</accession>
<dbReference type="InterPro" id="IPR044880">
    <property type="entry name" value="NCX_ion-bd_dom_sf"/>
</dbReference>
<evidence type="ECO:0000256" key="1">
    <source>
        <dbReference type="ARBA" id="ARBA00004141"/>
    </source>
</evidence>
<proteinExistence type="predicted"/>
<name>A0ABV4TU38_9GAMM</name>
<dbReference type="PANTHER" id="PTHR10846:SF8">
    <property type="entry name" value="INNER MEMBRANE PROTEIN YRBG"/>
    <property type="match status" value="1"/>
</dbReference>
<feature type="transmembrane region" description="Helical" evidence="5">
    <location>
        <begin position="75"/>
        <end position="98"/>
    </location>
</feature>
<evidence type="ECO:0000313" key="8">
    <source>
        <dbReference type="Proteomes" id="UP001575181"/>
    </source>
</evidence>
<feature type="domain" description="Sodium/calcium exchanger membrane region" evidence="6">
    <location>
        <begin position="193"/>
        <end position="339"/>
    </location>
</feature>
<organism evidence="7 8">
    <name type="scientific">Thiohalorhabdus methylotrophus</name>
    <dbReference type="NCBI Taxonomy" id="3242694"/>
    <lineage>
        <taxon>Bacteria</taxon>
        <taxon>Pseudomonadati</taxon>
        <taxon>Pseudomonadota</taxon>
        <taxon>Gammaproteobacteria</taxon>
        <taxon>Thiohalorhabdales</taxon>
        <taxon>Thiohalorhabdaceae</taxon>
        <taxon>Thiohalorhabdus</taxon>
    </lineage>
</organism>
<evidence type="ECO:0000313" key="7">
    <source>
        <dbReference type="EMBL" id="MFA9460832.1"/>
    </source>
</evidence>
<feature type="transmembrane region" description="Helical" evidence="5">
    <location>
        <begin position="255"/>
        <end position="275"/>
    </location>
</feature>
<keyword evidence="8" id="KW-1185">Reference proteome</keyword>
<dbReference type="RefSeq" id="WP_373655618.1">
    <property type="nucleotide sequence ID" value="NZ_JBGUAW010000005.1"/>
</dbReference>
<feature type="domain" description="Sodium/calcium exchanger membrane region" evidence="6">
    <location>
        <begin position="11"/>
        <end position="128"/>
    </location>
</feature>
<dbReference type="Gene3D" id="1.20.1420.30">
    <property type="entry name" value="NCX, central ion-binding region"/>
    <property type="match status" value="2"/>
</dbReference>
<evidence type="ECO:0000256" key="3">
    <source>
        <dbReference type="ARBA" id="ARBA00022989"/>
    </source>
</evidence>
<dbReference type="InterPro" id="IPR004837">
    <property type="entry name" value="NaCa_Exmemb"/>
</dbReference>
<comment type="caution">
    <text evidence="7">The sequence shown here is derived from an EMBL/GenBank/DDBJ whole genome shotgun (WGS) entry which is preliminary data.</text>
</comment>
<evidence type="ECO:0000256" key="2">
    <source>
        <dbReference type="ARBA" id="ARBA00022692"/>
    </source>
</evidence>
<keyword evidence="2 5" id="KW-0812">Transmembrane</keyword>
<feature type="transmembrane region" description="Helical" evidence="5">
    <location>
        <begin position="12"/>
        <end position="33"/>
    </location>
</feature>
<feature type="transmembrane region" description="Helical" evidence="5">
    <location>
        <begin position="110"/>
        <end position="129"/>
    </location>
</feature>
<dbReference type="Proteomes" id="UP001575181">
    <property type="component" value="Unassembled WGS sequence"/>
</dbReference>
<gene>
    <name evidence="7" type="ORF">ACERLL_08345</name>
</gene>
<feature type="transmembrane region" description="Helical" evidence="5">
    <location>
        <begin position="223"/>
        <end position="243"/>
    </location>
</feature>
<feature type="transmembrane region" description="Helical" evidence="5">
    <location>
        <begin position="295"/>
        <end position="312"/>
    </location>
</feature>
<feature type="transmembrane region" description="Helical" evidence="5">
    <location>
        <begin position="190"/>
        <end position="211"/>
    </location>
</feature>
<feature type="transmembrane region" description="Helical" evidence="5">
    <location>
        <begin position="135"/>
        <end position="153"/>
    </location>
</feature>
<evidence type="ECO:0000256" key="5">
    <source>
        <dbReference type="SAM" id="Phobius"/>
    </source>
</evidence>